<keyword evidence="5" id="KW-0812">Transmembrane</keyword>
<evidence type="ECO:0000313" key="7">
    <source>
        <dbReference type="EMBL" id="MET7000149.1"/>
    </source>
</evidence>
<accession>A0ABV2TAV3</accession>
<evidence type="ECO:0000256" key="5">
    <source>
        <dbReference type="SAM" id="Phobius"/>
    </source>
</evidence>
<organism evidence="7 8">
    <name type="scientific">Chitinophaga defluvii</name>
    <dbReference type="NCBI Taxonomy" id="3163343"/>
    <lineage>
        <taxon>Bacteria</taxon>
        <taxon>Pseudomonadati</taxon>
        <taxon>Bacteroidota</taxon>
        <taxon>Chitinophagia</taxon>
        <taxon>Chitinophagales</taxon>
        <taxon>Chitinophagaceae</taxon>
        <taxon>Chitinophaga</taxon>
    </lineage>
</organism>
<dbReference type="SUPFAM" id="SSF88946">
    <property type="entry name" value="Sigma2 domain of RNA polymerase sigma factors"/>
    <property type="match status" value="1"/>
</dbReference>
<comment type="similarity">
    <text evidence="1">Belongs to the sigma-70 factor family. ECF subfamily.</text>
</comment>
<evidence type="ECO:0000256" key="2">
    <source>
        <dbReference type="ARBA" id="ARBA00023015"/>
    </source>
</evidence>
<sequence length="203" mass="23815">MSVLSPDNNLWTRFRNGDEQALFVIYKTHYNYLYKCGLKLSGDPVLTADLINQVFLGIWERKDTVGEVEHLKAYLVTGLKRMIYKEWEAREKHRSMLQSPDFVTEAFQHSIEEHLVQLQLKEDNRQRILDAVKKLSPRQQELISLRFYQELTYEEMADKTGLSPRTIYNAVYEALKKLKSGLLQKVMVMILLLSVYCYATLIC</sequence>
<keyword evidence="8" id="KW-1185">Reference proteome</keyword>
<evidence type="ECO:0000256" key="1">
    <source>
        <dbReference type="ARBA" id="ARBA00010641"/>
    </source>
</evidence>
<evidence type="ECO:0000256" key="3">
    <source>
        <dbReference type="ARBA" id="ARBA00023082"/>
    </source>
</evidence>
<dbReference type="NCBIfam" id="TIGR02937">
    <property type="entry name" value="sigma70-ECF"/>
    <property type="match status" value="1"/>
</dbReference>
<feature type="domain" description="RNA polymerase sigma factor 70 region 4 type 2" evidence="6">
    <location>
        <begin position="125"/>
        <end position="178"/>
    </location>
</feature>
<keyword evidence="3" id="KW-0731">Sigma factor</keyword>
<dbReference type="InterPro" id="IPR013249">
    <property type="entry name" value="RNA_pol_sigma70_r4_t2"/>
</dbReference>
<dbReference type="Gene3D" id="1.10.10.10">
    <property type="entry name" value="Winged helix-like DNA-binding domain superfamily/Winged helix DNA-binding domain"/>
    <property type="match status" value="1"/>
</dbReference>
<evidence type="ECO:0000256" key="4">
    <source>
        <dbReference type="ARBA" id="ARBA00023163"/>
    </source>
</evidence>
<evidence type="ECO:0000259" key="6">
    <source>
        <dbReference type="Pfam" id="PF08281"/>
    </source>
</evidence>
<comment type="caution">
    <text evidence="7">The sequence shown here is derived from an EMBL/GenBank/DDBJ whole genome shotgun (WGS) entry which is preliminary data.</text>
</comment>
<dbReference type="Pfam" id="PF08281">
    <property type="entry name" value="Sigma70_r4_2"/>
    <property type="match status" value="1"/>
</dbReference>
<protein>
    <submittedName>
        <fullName evidence="7">Sigma-70 family RNA polymerase sigma factor</fullName>
    </submittedName>
</protein>
<dbReference type="InterPro" id="IPR013325">
    <property type="entry name" value="RNA_pol_sigma_r2"/>
</dbReference>
<keyword evidence="2" id="KW-0805">Transcription regulation</keyword>
<dbReference type="Gene3D" id="1.10.1740.10">
    <property type="match status" value="1"/>
</dbReference>
<dbReference type="InterPro" id="IPR039425">
    <property type="entry name" value="RNA_pol_sigma-70-like"/>
</dbReference>
<keyword evidence="4" id="KW-0804">Transcription</keyword>
<dbReference type="PANTHER" id="PTHR43133:SF46">
    <property type="entry name" value="RNA POLYMERASE SIGMA-70 FACTOR ECF SUBFAMILY"/>
    <property type="match status" value="1"/>
</dbReference>
<keyword evidence="5" id="KW-0472">Membrane</keyword>
<evidence type="ECO:0000313" key="8">
    <source>
        <dbReference type="Proteomes" id="UP001549749"/>
    </source>
</evidence>
<feature type="transmembrane region" description="Helical" evidence="5">
    <location>
        <begin position="182"/>
        <end position="202"/>
    </location>
</feature>
<gene>
    <name evidence="7" type="ORF">ABR189_22350</name>
</gene>
<dbReference type="InterPro" id="IPR013324">
    <property type="entry name" value="RNA_pol_sigma_r3/r4-like"/>
</dbReference>
<dbReference type="InterPro" id="IPR014284">
    <property type="entry name" value="RNA_pol_sigma-70_dom"/>
</dbReference>
<dbReference type="PANTHER" id="PTHR43133">
    <property type="entry name" value="RNA POLYMERASE ECF-TYPE SIGMA FACTO"/>
    <property type="match status" value="1"/>
</dbReference>
<dbReference type="Proteomes" id="UP001549749">
    <property type="component" value="Unassembled WGS sequence"/>
</dbReference>
<name>A0ABV2TAV3_9BACT</name>
<reference evidence="7 8" key="1">
    <citation type="submission" date="2024-06" db="EMBL/GenBank/DDBJ databases">
        <title>Chitinophaga defluvii sp. nov., isolated from municipal sewage.</title>
        <authorList>
            <person name="Zhang L."/>
        </authorList>
    </citation>
    <scope>NUCLEOTIDE SEQUENCE [LARGE SCALE GENOMIC DNA]</scope>
    <source>
        <strain evidence="7 8">H8</strain>
    </source>
</reference>
<dbReference type="SUPFAM" id="SSF88659">
    <property type="entry name" value="Sigma3 and sigma4 domains of RNA polymerase sigma factors"/>
    <property type="match status" value="1"/>
</dbReference>
<dbReference type="RefSeq" id="WP_354662709.1">
    <property type="nucleotide sequence ID" value="NZ_JBEXAC010000002.1"/>
</dbReference>
<dbReference type="EMBL" id="JBEXAC010000002">
    <property type="protein sequence ID" value="MET7000149.1"/>
    <property type="molecule type" value="Genomic_DNA"/>
</dbReference>
<proteinExistence type="inferred from homology"/>
<dbReference type="CDD" id="cd06171">
    <property type="entry name" value="Sigma70_r4"/>
    <property type="match status" value="1"/>
</dbReference>
<dbReference type="InterPro" id="IPR036388">
    <property type="entry name" value="WH-like_DNA-bd_sf"/>
</dbReference>
<keyword evidence="5" id="KW-1133">Transmembrane helix</keyword>